<evidence type="ECO:0000313" key="1">
    <source>
        <dbReference type="EMBL" id="EET44310.1"/>
    </source>
</evidence>
<evidence type="ECO:0000313" key="2">
    <source>
        <dbReference type="Proteomes" id="UP000005365"/>
    </source>
</evidence>
<organism evidence="1 2">
    <name type="scientific">Neisseria sicca ATCC 29256</name>
    <dbReference type="NCBI Taxonomy" id="547045"/>
    <lineage>
        <taxon>Bacteria</taxon>
        <taxon>Pseudomonadati</taxon>
        <taxon>Pseudomonadota</taxon>
        <taxon>Betaproteobacteria</taxon>
        <taxon>Neisseriales</taxon>
        <taxon>Neisseriaceae</taxon>
        <taxon>Neisseria</taxon>
    </lineage>
</organism>
<dbReference type="Proteomes" id="UP000005365">
    <property type="component" value="Unassembled WGS sequence"/>
</dbReference>
<comment type="caution">
    <text evidence="1">The sequence shown here is derived from an EMBL/GenBank/DDBJ whole genome shotgun (WGS) entry which is preliminary data.</text>
</comment>
<keyword evidence="2" id="KW-1185">Reference proteome</keyword>
<protein>
    <submittedName>
        <fullName evidence="1">Uncharacterized protein</fullName>
    </submittedName>
</protein>
<proteinExistence type="predicted"/>
<reference evidence="1" key="1">
    <citation type="submission" date="2009-07" db="EMBL/GenBank/DDBJ databases">
        <authorList>
            <person name="Weinstock G."/>
            <person name="Sodergren E."/>
            <person name="Clifton S."/>
            <person name="Fulton L."/>
            <person name="Fulton B."/>
            <person name="Courtney L."/>
            <person name="Fronick C."/>
            <person name="Harrison M."/>
            <person name="Strong C."/>
            <person name="Farmer C."/>
            <person name="Delahaunty K."/>
            <person name="Markovic C."/>
            <person name="Hall O."/>
            <person name="Minx P."/>
            <person name="Tomlinson C."/>
            <person name="Mitreva M."/>
            <person name="Nelson J."/>
            <person name="Hou S."/>
            <person name="Wollam A."/>
            <person name="Pepin K.H."/>
            <person name="Johnson M."/>
            <person name="Bhonagiri V."/>
            <person name="Nash W.E."/>
            <person name="Warren W."/>
            <person name="Chinwalla A."/>
            <person name="Mardis E.R."/>
            <person name="Wilson R.K."/>
        </authorList>
    </citation>
    <scope>NUCLEOTIDE SEQUENCE [LARGE SCALE GENOMIC DNA]</scope>
    <source>
        <strain evidence="1">ATCC 29256</strain>
    </source>
</reference>
<gene>
    <name evidence="1" type="ORF">NEISICOT_02033</name>
</gene>
<accession>C6M682</accession>
<dbReference type="AlphaFoldDB" id="C6M682"/>
<name>C6M682_NEISI</name>
<dbReference type="EMBL" id="ACKO02000011">
    <property type="protein sequence ID" value="EET44310.1"/>
    <property type="molecule type" value="Genomic_DNA"/>
</dbReference>
<sequence>MRSSEKLRIFIFRRPFVKWIQIQDKPTRSVGFTHDLLPKHPNLIISVHSWVEPTLRAAGSPVWRERAALRFARI</sequence>